<feature type="disulfide bond" evidence="6">
    <location>
        <begin position="472"/>
        <end position="492"/>
    </location>
</feature>
<dbReference type="Gene3D" id="3.40.390.10">
    <property type="entry name" value="Collagenase (Catalytic Domain)"/>
    <property type="match status" value="1"/>
</dbReference>
<comment type="subcellular location">
    <subcellularLocation>
        <location evidence="1">Membrane</location>
        <topology evidence="1">Single-pass type I membrane protein</topology>
    </subcellularLocation>
</comment>
<protein>
    <recommendedName>
        <fullName evidence="16">ADAM metallopeptidase domain 9</fullName>
    </recommendedName>
</protein>
<dbReference type="Pfam" id="PF01421">
    <property type="entry name" value="Reprolysin"/>
    <property type="match status" value="1"/>
</dbReference>
<feature type="binding site" evidence="8">
    <location>
        <position position="347"/>
    </location>
    <ligand>
        <name>Zn(2+)</name>
        <dbReference type="ChEBI" id="CHEBI:29105"/>
        <note>catalytic</note>
    </ligand>
</feature>
<dbReference type="PROSITE" id="PS01186">
    <property type="entry name" value="EGF_2"/>
    <property type="match status" value="1"/>
</dbReference>
<evidence type="ECO:0000256" key="9">
    <source>
        <dbReference type="SAM" id="MobiDB-lite"/>
    </source>
</evidence>
<keyword evidence="7" id="KW-0245">EGF-like domain</keyword>
<dbReference type="GO" id="GO:0046872">
    <property type="term" value="F:metal ion binding"/>
    <property type="evidence" value="ECO:0007669"/>
    <property type="project" value="UniProtKB-KW"/>
</dbReference>
<dbReference type="PANTHER" id="PTHR11905">
    <property type="entry name" value="ADAM A DISINTEGRIN AND METALLOPROTEASE DOMAIN"/>
    <property type="match status" value="1"/>
</dbReference>
<evidence type="ECO:0000256" key="7">
    <source>
        <dbReference type="PROSITE-ProRule" id="PRU00076"/>
    </source>
</evidence>
<keyword evidence="3 10" id="KW-1133">Transmembrane helix</keyword>
<dbReference type="Pfam" id="PF08516">
    <property type="entry name" value="ADAM_CR"/>
    <property type="match status" value="1"/>
</dbReference>
<dbReference type="GeneTree" id="ENSGT00940000161067"/>
<evidence type="ECO:0000256" key="2">
    <source>
        <dbReference type="ARBA" id="ARBA00022692"/>
    </source>
</evidence>
<feature type="binding site" evidence="8">
    <location>
        <position position="351"/>
    </location>
    <ligand>
        <name>Zn(2+)</name>
        <dbReference type="ChEBI" id="CHEBI:29105"/>
        <note>catalytic</note>
    </ligand>
</feature>
<dbReference type="AlphaFoldDB" id="A0A8C3F9D1"/>
<dbReference type="FunFam" id="4.10.70.10:FF:000001">
    <property type="entry name" value="Disintegrin and metalloproteinase domain-containing protein 22"/>
    <property type="match status" value="1"/>
</dbReference>
<accession>A0A8C3F9D1</accession>
<keyword evidence="2 10" id="KW-0812">Transmembrane</keyword>
<evidence type="ECO:0000256" key="1">
    <source>
        <dbReference type="ARBA" id="ARBA00004479"/>
    </source>
</evidence>
<feature type="compositionally biased region" description="Pro residues" evidence="9">
    <location>
        <begin position="761"/>
        <end position="772"/>
    </location>
</feature>
<feature type="domain" description="EGF-like" evidence="11">
    <location>
        <begin position="641"/>
        <end position="674"/>
    </location>
</feature>
<evidence type="ECO:0000256" key="3">
    <source>
        <dbReference type="ARBA" id="ARBA00022989"/>
    </source>
</evidence>
<dbReference type="SMART" id="SM00608">
    <property type="entry name" value="ACR"/>
    <property type="match status" value="1"/>
</dbReference>
<dbReference type="FunFam" id="3.40.390.10:FF:000002">
    <property type="entry name" value="Disintegrin and metalloproteinase domain-containing protein 22"/>
    <property type="match status" value="1"/>
</dbReference>
<dbReference type="PANTHER" id="PTHR11905:SF120">
    <property type="entry name" value="DISINTEGRIN AND METALLOPROTEINASE DOMAIN-CONTAINING PROTEIN 1A"/>
    <property type="match status" value="1"/>
</dbReference>
<comment type="caution">
    <text evidence="7">Lacks conserved residue(s) required for the propagation of feature annotation.</text>
</comment>
<evidence type="ECO:0000259" key="11">
    <source>
        <dbReference type="PROSITE" id="PS50026"/>
    </source>
</evidence>
<evidence type="ECO:0000313" key="14">
    <source>
        <dbReference type="Ensembl" id="ENSCPBP00000004544.1"/>
    </source>
</evidence>
<dbReference type="InterPro" id="IPR036436">
    <property type="entry name" value="Disintegrin_dom_sf"/>
</dbReference>
<dbReference type="PROSITE" id="PS50026">
    <property type="entry name" value="EGF_3"/>
    <property type="match status" value="1"/>
</dbReference>
<keyword evidence="15" id="KW-1185">Reference proteome</keyword>
<feature type="domain" description="Disintegrin" evidence="12">
    <location>
        <begin position="414"/>
        <end position="500"/>
    </location>
</feature>
<feature type="transmembrane region" description="Helical" evidence="10">
    <location>
        <begin position="694"/>
        <end position="719"/>
    </location>
</feature>
<evidence type="ECO:0000256" key="6">
    <source>
        <dbReference type="PROSITE-ProRule" id="PRU00068"/>
    </source>
</evidence>
<evidence type="ECO:0000256" key="5">
    <source>
        <dbReference type="ARBA" id="ARBA00023157"/>
    </source>
</evidence>
<dbReference type="PROSITE" id="PS50215">
    <property type="entry name" value="ADAM_MEPRO"/>
    <property type="match status" value="1"/>
</dbReference>
<dbReference type="Pfam" id="PF00200">
    <property type="entry name" value="Disintegrin"/>
    <property type="match status" value="1"/>
</dbReference>
<dbReference type="InterPro" id="IPR034027">
    <property type="entry name" value="Reprolysin_adamalysin"/>
</dbReference>
<dbReference type="SUPFAM" id="SSF55486">
    <property type="entry name" value="Metalloproteases ('zincins'), catalytic domain"/>
    <property type="match status" value="1"/>
</dbReference>
<organism evidence="14 15">
    <name type="scientific">Chrysemys picta bellii</name>
    <name type="common">Western painted turtle</name>
    <name type="synonym">Emys bellii</name>
    <dbReference type="NCBI Taxonomy" id="8478"/>
    <lineage>
        <taxon>Eukaryota</taxon>
        <taxon>Metazoa</taxon>
        <taxon>Chordata</taxon>
        <taxon>Craniata</taxon>
        <taxon>Vertebrata</taxon>
        <taxon>Euteleostomi</taxon>
        <taxon>Archelosauria</taxon>
        <taxon>Testudinata</taxon>
        <taxon>Testudines</taxon>
        <taxon>Cryptodira</taxon>
        <taxon>Durocryptodira</taxon>
        <taxon>Testudinoidea</taxon>
        <taxon>Emydidae</taxon>
        <taxon>Chrysemys</taxon>
    </lineage>
</organism>
<evidence type="ECO:0008006" key="16">
    <source>
        <dbReference type="Google" id="ProtNLM"/>
    </source>
</evidence>
<sequence length="806" mass="88582">GGGEVKFPSLWTLMARDRVLLLRLGVSMVLLGSLLPSTGASPHPPPRFASYEVIVPRKLAPKEGKATNDEVSYVIKAEGKNHIVHLKQKKGFLVKNFPVFTYDARGQLRVDLPHIPDDCYYHGYVEDTPESHVALSTCSGLRGFLQIGSLNYGIEPVETSFTFQHRLYRTEEMEPKAVTCGLTAKEIKYQASETERRQVPKAEEFHPWTHTKYMELLIVVDKLRFEYSGRNITNVSMQVVDVVSMVDELFYPLRLRVLLTGLEIWTESNPIKITHNISEVLSNFNLWRKRHIYPRAPHDVGHLFVYMNFGANIGKAYLRSVCDKKRASGVEAFMHGPSKEFAVLVAHELGHNIGMKHDGKECVCANDSTCIMNAHHIQVHQFSNCSSRDYFDLTVSGQGRCLNNIPEIEKLFHVQHCGNFIVDPGEQCDCGSKKQCKKDPCCDHTCQLKPGAICDLGQCCHKCQFLPEGRTCRKKTSECDLPEYCNGTSPWCQENVYMQDGTLCSDNGYCFHGFCSTHNLQCQYLFGKAAMAAPESCFKEVNSKGDRFGNCGGDGGDVKFEACKLENILCGRVQCVNVKRIPRGEDHTTIIQTPVDNMWCWGTDFHVGMELSDTGIVDDGAKCGTNKICINHTCVNETTVLTSNCTVKKCGGRGVCNSNGNCHCNDGWAPPNCQFAGFGGSIDSGPPPLSKIGLFSFVGTIVGITIAAAIVAAAIALLLKKPGRGRQRLAGPVYLSVDAAGSADRGPPSRTNGGSGKPRPAHPSPVPLPAAPFGPGRQTAASGGRDRPNLPRQQVNKLARPARCLP</sequence>
<dbReference type="InterPro" id="IPR001590">
    <property type="entry name" value="Peptidase_M12B"/>
</dbReference>
<dbReference type="GO" id="GO:0009897">
    <property type="term" value="C:external side of plasma membrane"/>
    <property type="evidence" value="ECO:0007669"/>
    <property type="project" value="TreeGrafter"/>
</dbReference>
<dbReference type="InterPro" id="IPR018358">
    <property type="entry name" value="Disintegrin_CS"/>
</dbReference>
<dbReference type="InterPro" id="IPR024079">
    <property type="entry name" value="MetalloPept_cat_dom_sf"/>
</dbReference>
<keyword evidence="8" id="KW-0862">Zinc</keyword>
<dbReference type="InterPro" id="IPR001762">
    <property type="entry name" value="Disintegrin_dom"/>
</dbReference>
<proteinExistence type="predicted"/>
<feature type="region of interest" description="Disordered" evidence="9">
    <location>
        <begin position="739"/>
        <end position="806"/>
    </location>
</feature>
<evidence type="ECO:0000256" key="4">
    <source>
        <dbReference type="ARBA" id="ARBA00023136"/>
    </source>
</evidence>
<dbReference type="GO" id="GO:0008584">
    <property type="term" value="P:male gonad development"/>
    <property type="evidence" value="ECO:0007669"/>
    <property type="project" value="TreeGrafter"/>
</dbReference>
<name>A0A8C3F9D1_CHRPI</name>
<feature type="domain" description="Peptidase M12B" evidence="13">
    <location>
        <begin position="212"/>
        <end position="406"/>
    </location>
</feature>
<feature type="disulfide bond" evidence="7">
    <location>
        <begin position="664"/>
        <end position="673"/>
    </location>
</feature>
<reference evidence="14" key="1">
    <citation type="submission" date="2025-08" db="UniProtKB">
        <authorList>
            <consortium name="Ensembl"/>
        </authorList>
    </citation>
    <scope>IDENTIFICATION</scope>
</reference>
<dbReference type="OMA" id="NASKCIM"/>
<dbReference type="Proteomes" id="UP000694380">
    <property type="component" value="Unplaced"/>
</dbReference>
<feature type="active site" evidence="8">
    <location>
        <position position="348"/>
    </location>
</feature>
<dbReference type="PROSITE" id="PS50214">
    <property type="entry name" value="DISINTEGRIN_2"/>
    <property type="match status" value="1"/>
</dbReference>
<keyword evidence="5 7" id="KW-1015">Disulfide bond</keyword>
<dbReference type="InterPro" id="IPR006586">
    <property type="entry name" value="ADAM_Cys-rich"/>
</dbReference>
<dbReference type="GO" id="GO:1990913">
    <property type="term" value="C:sperm head plasma membrane"/>
    <property type="evidence" value="ECO:0007669"/>
    <property type="project" value="TreeGrafter"/>
</dbReference>
<dbReference type="InterPro" id="IPR002870">
    <property type="entry name" value="Peptidase_M12B_N"/>
</dbReference>
<evidence type="ECO:0000259" key="13">
    <source>
        <dbReference type="PROSITE" id="PS50215"/>
    </source>
</evidence>
<dbReference type="Ensembl" id="ENSCPBT00000005537.1">
    <property type="protein sequence ID" value="ENSCPBP00000004544.1"/>
    <property type="gene ID" value="ENSCPBG00000003639.1"/>
</dbReference>
<dbReference type="SUPFAM" id="SSF57552">
    <property type="entry name" value="Blood coagulation inhibitor (disintegrin)"/>
    <property type="match status" value="1"/>
</dbReference>
<dbReference type="CDD" id="cd04269">
    <property type="entry name" value="ZnMc_adamalysin_II_like"/>
    <property type="match status" value="1"/>
</dbReference>
<feature type="binding site" evidence="8">
    <location>
        <position position="357"/>
    </location>
    <ligand>
        <name>Zn(2+)</name>
        <dbReference type="ChEBI" id="CHEBI:29105"/>
        <note>catalytic</note>
    </ligand>
</feature>
<keyword evidence="4 10" id="KW-0472">Membrane</keyword>
<keyword evidence="8" id="KW-0479">Metal-binding</keyword>
<dbReference type="Gene3D" id="4.10.70.10">
    <property type="entry name" value="Disintegrin domain"/>
    <property type="match status" value="1"/>
</dbReference>
<evidence type="ECO:0000256" key="10">
    <source>
        <dbReference type="SAM" id="Phobius"/>
    </source>
</evidence>
<evidence type="ECO:0000256" key="8">
    <source>
        <dbReference type="PROSITE-ProRule" id="PRU00276"/>
    </source>
</evidence>
<evidence type="ECO:0000259" key="12">
    <source>
        <dbReference type="PROSITE" id="PS50214"/>
    </source>
</evidence>
<evidence type="ECO:0000313" key="15">
    <source>
        <dbReference type="Proteomes" id="UP000694380"/>
    </source>
</evidence>
<reference evidence="14" key="2">
    <citation type="submission" date="2025-09" db="UniProtKB">
        <authorList>
            <consortium name="Ensembl"/>
        </authorList>
    </citation>
    <scope>IDENTIFICATION</scope>
</reference>
<dbReference type="PROSITE" id="PS00427">
    <property type="entry name" value="DISINTEGRIN_1"/>
    <property type="match status" value="1"/>
</dbReference>
<dbReference type="GO" id="GO:0006508">
    <property type="term" value="P:proteolysis"/>
    <property type="evidence" value="ECO:0007669"/>
    <property type="project" value="InterPro"/>
</dbReference>
<dbReference type="SMART" id="SM00050">
    <property type="entry name" value="DISIN"/>
    <property type="match status" value="1"/>
</dbReference>
<dbReference type="Pfam" id="PF01562">
    <property type="entry name" value="Pep_M12B_propep"/>
    <property type="match status" value="1"/>
</dbReference>
<dbReference type="InterPro" id="IPR000742">
    <property type="entry name" value="EGF"/>
</dbReference>
<dbReference type="GO" id="GO:0004222">
    <property type="term" value="F:metalloendopeptidase activity"/>
    <property type="evidence" value="ECO:0007669"/>
    <property type="project" value="InterPro"/>
</dbReference>